<dbReference type="GO" id="GO:0016747">
    <property type="term" value="F:acyltransferase activity, transferring groups other than amino-acyl groups"/>
    <property type="evidence" value="ECO:0007669"/>
    <property type="project" value="InterPro"/>
</dbReference>
<keyword evidence="1 4" id="KW-0808">Transferase</keyword>
<proteinExistence type="predicted"/>
<comment type="caution">
    <text evidence="4">The sequence shown here is derived from an EMBL/GenBank/DDBJ whole genome shotgun (WGS) entry which is preliminary data.</text>
</comment>
<dbReference type="PROSITE" id="PS51186">
    <property type="entry name" value="GNAT"/>
    <property type="match status" value="2"/>
</dbReference>
<dbReference type="SUPFAM" id="SSF55729">
    <property type="entry name" value="Acyl-CoA N-acyltransferases (Nat)"/>
    <property type="match status" value="2"/>
</dbReference>
<accession>A0A399S488</accession>
<evidence type="ECO:0000313" key="4">
    <source>
        <dbReference type="EMBL" id="RIJ36892.1"/>
    </source>
</evidence>
<keyword evidence="2" id="KW-0012">Acyltransferase</keyword>
<keyword evidence="5" id="KW-1185">Reference proteome</keyword>
<dbReference type="EMBL" id="QWGE01000004">
    <property type="protein sequence ID" value="RIJ36892.1"/>
    <property type="molecule type" value="Genomic_DNA"/>
</dbReference>
<dbReference type="InterPro" id="IPR016181">
    <property type="entry name" value="Acyl_CoA_acyltransferase"/>
</dbReference>
<organism evidence="4 5">
    <name type="scientific">Pontibacter oryzae</name>
    <dbReference type="NCBI Taxonomy" id="2304593"/>
    <lineage>
        <taxon>Bacteria</taxon>
        <taxon>Pseudomonadati</taxon>
        <taxon>Bacteroidota</taxon>
        <taxon>Cytophagia</taxon>
        <taxon>Cytophagales</taxon>
        <taxon>Hymenobacteraceae</taxon>
        <taxon>Pontibacter</taxon>
    </lineage>
</organism>
<feature type="domain" description="N-acetyltransferase" evidence="3">
    <location>
        <begin position="162"/>
        <end position="290"/>
    </location>
</feature>
<feature type="domain" description="N-acetyltransferase" evidence="3">
    <location>
        <begin position="4"/>
        <end position="154"/>
    </location>
</feature>
<dbReference type="RefSeq" id="WP_119432828.1">
    <property type="nucleotide sequence ID" value="NZ_QWGE01000004.1"/>
</dbReference>
<evidence type="ECO:0000313" key="5">
    <source>
        <dbReference type="Proteomes" id="UP000266005"/>
    </source>
</evidence>
<dbReference type="InterPro" id="IPR000182">
    <property type="entry name" value="GNAT_dom"/>
</dbReference>
<evidence type="ECO:0000256" key="1">
    <source>
        <dbReference type="ARBA" id="ARBA00022679"/>
    </source>
</evidence>
<dbReference type="AlphaFoldDB" id="A0A399S488"/>
<sequence length="290" mass="32772">MPTFHFSFLTAKEFPQLHEAFLKAFADYVIPIQLTKEQFRAKVIREGIEPSFCVAAYDGQEIAGFILTGLGEWQGKPTAYNAGTGVLPQYRGQKLTQQMYDVLLPKLRASGIEQCLLEVIQDNNAALRSYQAVGLHITRSLDCFRALKTELLLPAHNDSDFIEVLPTEKADLKLFRCFRDVTPTWQNSFAAIKRSREQCCILEARNVSKEVVGYIAFFPKSGAIAQLAVDELWRKKGVGTALLREATRQVEAPAIMFINIESTAQSMISFLTRRHMQLILKQYEMLMAIA</sequence>
<dbReference type="OrthoDB" id="4228396at2"/>
<dbReference type="InterPro" id="IPR050832">
    <property type="entry name" value="Bact_Acetyltransf"/>
</dbReference>
<dbReference type="Gene3D" id="3.40.630.30">
    <property type="match status" value="2"/>
</dbReference>
<dbReference type="CDD" id="cd04301">
    <property type="entry name" value="NAT_SF"/>
    <property type="match status" value="2"/>
</dbReference>
<gene>
    <name evidence="4" type="ORF">D1627_13780</name>
</gene>
<evidence type="ECO:0000259" key="3">
    <source>
        <dbReference type="PROSITE" id="PS51186"/>
    </source>
</evidence>
<dbReference type="Pfam" id="PF00583">
    <property type="entry name" value="Acetyltransf_1"/>
    <property type="match status" value="2"/>
</dbReference>
<dbReference type="Proteomes" id="UP000266005">
    <property type="component" value="Unassembled WGS sequence"/>
</dbReference>
<name>A0A399S488_9BACT</name>
<protein>
    <submittedName>
        <fullName evidence="4">GNAT family N-acetyltransferase</fullName>
    </submittedName>
</protein>
<dbReference type="PANTHER" id="PTHR43877">
    <property type="entry name" value="AMINOALKYLPHOSPHONATE N-ACETYLTRANSFERASE-RELATED-RELATED"/>
    <property type="match status" value="1"/>
</dbReference>
<reference evidence="5" key="1">
    <citation type="submission" date="2018-08" db="EMBL/GenBank/DDBJ databases">
        <title>Mucilaginibacter sp. MYSH2.</title>
        <authorList>
            <person name="Seo T."/>
        </authorList>
    </citation>
    <scope>NUCLEOTIDE SEQUENCE [LARGE SCALE GENOMIC DNA]</scope>
    <source>
        <strain evidence="5">KIRAN</strain>
    </source>
</reference>
<evidence type="ECO:0000256" key="2">
    <source>
        <dbReference type="ARBA" id="ARBA00023315"/>
    </source>
</evidence>